<dbReference type="PANTHER" id="PTHR46600:SF11">
    <property type="entry name" value="THAP DOMAIN-CONTAINING PROTEIN 10"/>
    <property type="match status" value="1"/>
</dbReference>
<dbReference type="Pfam" id="PF10545">
    <property type="entry name" value="MADF_DNA_bdg"/>
    <property type="match status" value="1"/>
</dbReference>
<evidence type="ECO:0000256" key="2">
    <source>
        <dbReference type="ARBA" id="ARBA00022771"/>
    </source>
</evidence>
<keyword evidence="2 5" id="KW-0863">Zinc-finger</keyword>
<dbReference type="SUPFAM" id="SSF57716">
    <property type="entry name" value="Glucocorticoid receptor-like (DNA-binding domain)"/>
    <property type="match status" value="1"/>
</dbReference>
<dbReference type="OrthoDB" id="7683421at2759"/>
<dbReference type="GO" id="GO:0008270">
    <property type="term" value="F:zinc ion binding"/>
    <property type="evidence" value="ECO:0007669"/>
    <property type="project" value="UniProtKB-KW"/>
</dbReference>
<dbReference type="PROSITE" id="PS50950">
    <property type="entry name" value="ZF_THAP"/>
    <property type="match status" value="1"/>
</dbReference>
<keyword evidence="3" id="KW-0862">Zinc</keyword>
<organism evidence="7 8">
    <name type="scientific">Sitophilus oryzae</name>
    <name type="common">Rice weevil</name>
    <name type="synonym">Curculio oryzae</name>
    <dbReference type="NCBI Taxonomy" id="7048"/>
    <lineage>
        <taxon>Eukaryota</taxon>
        <taxon>Metazoa</taxon>
        <taxon>Ecdysozoa</taxon>
        <taxon>Arthropoda</taxon>
        <taxon>Hexapoda</taxon>
        <taxon>Insecta</taxon>
        <taxon>Pterygota</taxon>
        <taxon>Neoptera</taxon>
        <taxon>Endopterygota</taxon>
        <taxon>Coleoptera</taxon>
        <taxon>Polyphaga</taxon>
        <taxon>Cucujiformia</taxon>
        <taxon>Curculionidae</taxon>
        <taxon>Dryophthorinae</taxon>
        <taxon>Sitophilus</taxon>
    </lineage>
</organism>
<dbReference type="InterPro" id="IPR026516">
    <property type="entry name" value="THAP1/10"/>
</dbReference>
<evidence type="ECO:0000313" key="8">
    <source>
        <dbReference type="RefSeq" id="XP_030762546.1"/>
    </source>
</evidence>
<sequence length="273" mass="31245">MGKGFPGCAAVGCTNNYGNNSKYSLFIFPRDEKRAKMWAIAAGRNDLLESVHKLFKKRLCSAHFEERMYKNERRNRLSDTAVPTIFRALEGSSSKALKSEQGIKRPLQSQQEKVVPATVVKVTNDERIIIAEPSCLNLKVKSETVTLEDKIEEPKTLGGIISSCYCASEIRKKNPQSSETRQSERITIESICANLGEKSETVILESKIEEPKTPERNISSCLSDVQECKTRWRSLRDLYHRKKKDQKMGKKIRSPWEYMEHMAFLEDFTTEKK</sequence>
<dbReference type="SMART" id="SM00980">
    <property type="entry name" value="THAP"/>
    <property type="match status" value="1"/>
</dbReference>
<protein>
    <submittedName>
        <fullName evidence="8">Uncharacterized protein LOC115887295</fullName>
    </submittedName>
</protein>
<evidence type="ECO:0000256" key="1">
    <source>
        <dbReference type="ARBA" id="ARBA00022723"/>
    </source>
</evidence>
<dbReference type="RefSeq" id="XP_030762546.1">
    <property type="nucleotide sequence ID" value="XM_030906686.1"/>
</dbReference>
<evidence type="ECO:0000259" key="6">
    <source>
        <dbReference type="PROSITE" id="PS50950"/>
    </source>
</evidence>
<dbReference type="InterPro" id="IPR006612">
    <property type="entry name" value="THAP_Znf"/>
</dbReference>
<evidence type="ECO:0000256" key="4">
    <source>
        <dbReference type="ARBA" id="ARBA00023125"/>
    </source>
</evidence>
<keyword evidence="4 5" id="KW-0238">DNA-binding</keyword>
<dbReference type="GeneID" id="115887295"/>
<gene>
    <name evidence="8" type="primary">LOC115887295</name>
</gene>
<keyword evidence="7" id="KW-1185">Reference proteome</keyword>
<dbReference type="Proteomes" id="UP000504635">
    <property type="component" value="Unplaced"/>
</dbReference>
<dbReference type="AlphaFoldDB" id="A0A6J2YGZ0"/>
<proteinExistence type="predicted"/>
<reference evidence="8" key="1">
    <citation type="submission" date="2025-08" db="UniProtKB">
        <authorList>
            <consortium name="RefSeq"/>
        </authorList>
    </citation>
    <scope>IDENTIFICATION</scope>
    <source>
        <tissue evidence="8">Gonads</tissue>
    </source>
</reference>
<feature type="domain" description="THAP-type" evidence="6">
    <location>
        <begin position="1"/>
        <end position="86"/>
    </location>
</feature>
<accession>A0A6J2YGZ0</accession>
<dbReference type="InterPro" id="IPR006578">
    <property type="entry name" value="MADF-dom"/>
</dbReference>
<evidence type="ECO:0000256" key="3">
    <source>
        <dbReference type="ARBA" id="ARBA00022833"/>
    </source>
</evidence>
<dbReference type="KEGG" id="soy:115887295"/>
<name>A0A6J2YGZ0_SITOR</name>
<keyword evidence="1" id="KW-0479">Metal-binding</keyword>
<dbReference type="SMART" id="SM00692">
    <property type="entry name" value="DM3"/>
    <property type="match status" value="1"/>
</dbReference>
<dbReference type="InParanoid" id="A0A6J2YGZ0"/>
<evidence type="ECO:0000256" key="5">
    <source>
        <dbReference type="PROSITE-ProRule" id="PRU00309"/>
    </source>
</evidence>
<dbReference type="GO" id="GO:0043565">
    <property type="term" value="F:sequence-specific DNA binding"/>
    <property type="evidence" value="ECO:0007669"/>
    <property type="project" value="InterPro"/>
</dbReference>
<evidence type="ECO:0000313" key="7">
    <source>
        <dbReference type="Proteomes" id="UP000504635"/>
    </source>
</evidence>
<dbReference type="PANTHER" id="PTHR46600">
    <property type="entry name" value="THAP DOMAIN-CONTAINING"/>
    <property type="match status" value="1"/>
</dbReference>
<dbReference type="Pfam" id="PF05485">
    <property type="entry name" value="THAP"/>
    <property type="match status" value="1"/>
</dbReference>